<sequence length="60" mass="6719">MAGLVDILGLVQFLLPLHPPAVWLPFLEARNTALVRHTPVQQQLQQLLLPLLVCKTRKGL</sequence>
<evidence type="ECO:0000256" key="1">
    <source>
        <dbReference type="SAM" id="SignalP"/>
    </source>
</evidence>
<comment type="caution">
    <text evidence="2">The sequence shown here is derived from an EMBL/GenBank/DDBJ whole genome shotgun (WGS) entry which is preliminary data.</text>
</comment>
<dbReference type="AlphaFoldDB" id="A0A9P4Y1Y2"/>
<name>A0A9P4Y1Y2_CRYP1</name>
<dbReference type="GeneID" id="63836712"/>
<feature type="signal peptide" evidence="1">
    <location>
        <begin position="1"/>
        <end position="16"/>
    </location>
</feature>
<evidence type="ECO:0000313" key="2">
    <source>
        <dbReference type="EMBL" id="KAF3765504.1"/>
    </source>
</evidence>
<evidence type="ECO:0000313" key="3">
    <source>
        <dbReference type="Proteomes" id="UP000803844"/>
    </source>
</evidence>
<keyword evidence="3" id="KW-1185">Reference proteome</keyword>
<evidence type="ECO:0008006" key="4">
    <source>
        <dbReference type="Google" id="ProtNLM"/>
    </source>
</evidence>
<dbReference type="EMBL" id="MU032347">
    <property type="protein sequence ID" value="KAF3765504.1"/>
    <property type="molecule type" value="Genomic_DNA"/>
</dbReference>
<accession>A0A9P4Y1Y2</accession>
<dbReference type="Proteomes" id="UP000803844">
    <property type="component" value="Unassembled WGS sequence"/>
</dbReference>
<keyword evidence="1" id="KW-0732">Signal</keyword>
<feature type="chain" id="PRO_5040216919" description="Secreted protein" evidence="1">
    <location>
        <begin position="17"/>
        <end position="60"/>
    </location>
</feature>
<gene>
    <name evidence="2" type="ORF">M406DRAFT_321972</name>
</gene>
<reference evidence="2" key="1">
    <citation type="journal article" date="2020" name="Phytopathology">
        <title>Genome sequence of the chestnut blight fungus Cryphonectria parasitica EP155: A fundamental resource for an archetypical invasive plant pathogen.</title>
        <authorList>
            <person name="Crouch J.A."/>
            <person name="Dawe A."/>
            <person name="Aerts A."/>
            <person name="Barry K."/>
            <person name="Churchill A.C.L."/>
            <person name="Grimwood J."/>
            <person name="Hillman B."/>
            <person name="Milgroom M.G."/>
            <person name="Pangilinan J."/>
            <person name="Smith M."/>
            <person name="Salamov A."/>
            <person name="Schmutz J."/>
            <person name="Yadav J."/>
            <person name="Grigoriev I.V."/>
            <person name="Nuss D."/>
        </authorList>
    </citation>
    <scope>NUCLEOTIDE SEQUENCE</scope>
    <source>
        <strain evidence="2">EP155</strain>
    </source>
</reference>
<protein>
    <recommendedName>
        <fullName evidence="4">Secreted protein</fullName>
    </recommendedName>
</protein>
<organism evidence="2 3">
    <name type="scientific">Cryphonectria parasitica (strain ATCC 38755 / EP155)</name>
    <dbReference type="NCBI Taxonomy" id="660469"/>
    <lineage>
        <taxon>Eukaryota</taxon>
        <taxon>Fungi</taxon>
        <taxon>Dikarya</taxon>
        <taxon>Ascomycota</taxon>
        <taxon>Pezizomycotina</taxon>
        <taxon>Sordariomycetes</taxon>
        <taxon>Sordariomycetidae</taxon>
        <taxon>Diaporthales</taxon>
        <taxon>Cryphonectriaceae</taxon>
        <taxon>Cryphonectria-Endothia species complex</taxon>
        <taxon>Cryphonectria</taxon>
    </lineage>
</organism>
<proteinExistence type="predicted"/>
<dbReference type="RefSeq" id="XP_040776465.1">
    <property type="nucleotide sequence ID" value="XM_040919583.1"/>
</dbReference>